<dbReference type="InterPro" id="IPR045860">
    <property type="entry name" value="Snake_toxin-like_sf"/>
</dbReference>
<proteinExistence type="predicted"/>
<organism evidence="2 3">
    <name type="scientific">Sus scrofa</name>
    <name type="common">Pig</name>
    <dbReference type="NCBI Taxonomy" id="9823"/>
    <lineage>
        <taxon>Eukaryota</taxon>
        <taxon>Metazoa</taxon>
        <taxon>Chordata</taxon>
        <taxon>Craniata</taxon>
        <taxon>Vertebrata</taxon>
        <taxon>Euteleostomi</taxon>
        <taxon>Mammalia</taxon>
        <taxon>Eutheria</taxon>
        <taxon>Laurasiatheria</taxon>
        <taxon>Artiodactyla</taxon>
        <taxon>Suina</taxon>
        <taxon>Suidae</taxon>
        <taxon>Sus</taxon>
    </lineage>
</organism>
<sequence>MRPGGLRGTAQGPGHPSPSSCLQVGLKLRWGGSVPTRPPGEGFRCLTREQRPRPISLHKNCRPARPRWGQWSQVRLGLIGAASGPFNQSPVVTHSCSSSGEATDPNSTGAAHPAYCCFRDFCSPTGAARLSARALATLGPTLLGHLFL</sequence>
<evidence type="ECO:0000256" key="1">
    <source>
        <dbReference type="SAM" id="MobiDB-lite"/>
    </source>
</evidence>
<accession>A0A8D1CU27</accession>
<evidence type="ECO:0000313" key="3">
    <source>
        <dbReference type="Proteomes" id="UP000694720"/>
    </source>
</evidence>
<dbReference type="Proteomes" id="UP000694720">
    <property type="component" value="Unplaced"/>
</dbReference>
<dbReference type="Gene3D" id="2.10.60.10">
    <property type="entry name" value="CD59"/>
    <property type="match status" value="1"/>
</dbReference>
<dbReference type="AlphaFoldDB" id="A0A8D1CU27"/>
<protein>
    <submittedName>
        <fullName evidence="2">Uncharacterized protein</fullName>
    </submittedName>
</protein>
<dbReference type="Ensembl" id="ENSSSCT00035050977.1">
    <property type="protein sequence ID" value="ENSSSCP00035020426.1"/>
    <property type="gene ID" value="ENSSSCG00035038419.1"/>
</dbReference>
<reference evidence="2" key="1">
    <citation type="submission" date="2025-08" db="UniProtKB">
        <authorList>
            <consortium name="Ensembl"/>
        </authorList>
    </citation>
    <scope>IDENTIFICATION</scope>
</reference>
<evidence type="ECO:0000313" key="2">
    <source>
        <dbReference type="Ensembl" id="ENSSSCP00035020426.1"/>
    </source>
</evidence>
<name>A0A8D1CU27_PIG</name>
<feature type="region of interest" description="Disordered" evidence="1">
    <location>
        <begin position="1"/>
        <end position="20"/>
    </location>
</feature>